<accession>A0ABM1EJK9</accession>
<dbReference type="Gene3D" id="3.20.80.10">
    <property type="entry name" value="Regulatory factor, effector binding domain"/>
    <property type="match status" value="2"/>
</dbReference>
<organism evidence="3 4">
    <name type="scientific">Priapulus caudatus</name>
    <name type="common">Priapulid worm</name>
    <dbReference type="NCBI Taxonomy" id="37621"/>
    <lineage>
        <taxon>Eukaryota</taxon>
        <taxon>Metazoa</taxon>
        <taxon>Ecdysozoa</taxon>
        <taxon>Scalidophora</taxon>
        <taxon>Priapulida</taxon>
        <taxon>Priapulimorpha</taxon>
        <taxon>Priapulimorphida</taxon>
        <taxon>Priapulidae</taxon>
        <taxon>Priapulus</taxon>
    </lineage>
</organism>
<comment type="similarity">
    <text evidence="1">Belongs to the HEBP family.</text>
</comment>
<dbReference type="RefSeq" id="XP_014672380.1">
    <property type="nucleotide sequence ID" value="XM_014816894.1"/>
</dbReference>
<dbReference type="InterPro" id="IPR006917">
    <property type="entry name" value="SOUL_heme-bd"/>
</dbReference>
<dbReference type="Pfam" id="PF04832">
    <property type="entry name" value="SOUL"/>
    <property type="match status" value="2"/>
</dbReference>
<gene>
    <name evidence="4" type="primary">LOC106812893</name>
</gene>
<dbReference type="SUPFAM" id="SSF55136">
    <property type="entry name" value="Probable bacterial effector-binding domain"/>
    <property type="match status" value="2"/>
</dbReference>
<evidence type="ECO:0000256" key="2">
    <source>
        <dbReference type="SAM" id="SignalP"/>
    </source>
</evidence>
<protein>
    <submittedName>
        <fullName evidence="4">Uncharacterized protein LOC106812893</fullName>
    </submittedName>
</protein>
<keyword evidence="3" id="KW-1185">Reference proteome</keyword>
<dbReference type="InterPro" id="IPR011256">
    <property type="entry name" value="Reg_factor_effector_dom_sf"/>
</dbReference>
<reference evidence="4" key="1">
    <citation type="submission" date="2025-08" db="UniProtKB">
        <authorList>
            <consortium name="RefSeq"/>
        </authorList>
    </citation>
    <scope>IDENTIFICATION</scope>
</reference>
<dbReference type="Proteomes" id="UP000695022">
    <property type="component" value="Unplaced"/>
</dbReference>
<dbReference type="PANTHER" id="PTHR11220">
    <property type="entry name" value="HEME-BINDING PROTEIN-RELATED"/>
    <property type="match status" value="1"/>
</dbReference>
<evidence type="ECO:0000313" key="3">
    <source>
        <dbReference type="Proteomes" id="UP000695022"/>
    </source>
</evidence>
<feature type="chain" id="PRO_5046295220" evidence="2">
    <location>
        <begin position="18"/>
        <end position="427"/>
    </location>
</feature>
<proteinExistence type="inferred from homology"/>
<evidence type="ECO:0000256" key="1">
    <source>
        <dbReference type="ARBA" id="ARBA00009817"/>
    </source>
</evidence>
<dbReference type="GeneID" id="106812893"/>
<name>A0ABM1EJK9_PRICU</name>
<feature type="signal peptide" evidence="2">
    <location>
        <begin position="1"/>
        <end position="17"/>
    </location>
</feature>
<dbReference type="PANTHER" id="PTHR11220:SF1">
    <property type="entry name" value="HEME-BINDING PROTEIN 2"/>
    <property type="match status" value="1"/>
</dbReference>
<evidence type="ECO:0000313" key="4">
    <source>
        <dbReference type="RefSeq" id="XP_014672380.1"/>
    </source>
</evidence>
<sequence length="427" mass="49144">MLRKILILVCLTGLAVATHSRHDHADFERDPCTGRECPTYGVVCSSSEYEVREYAESWWVSTTVRSFSRGYAAYQGAGIIYKYMHGANSDAADIESGWPILVQIRSNVEEAKDAVRNVREGGDIEQQSFSVAIYIPRENWGSMPEPSDERVKIDTIPVTRFFVRNFGGWSSGMKTLRSGRYLAQKLKANDEWFDSDWMYHAIYNRPNQVFGRRNEIWFFSPKFTTPACARDPPVDNNIEEETTVWELLERYDNGIEKRSYPGGRCMCYTVSDDVCDEREAMRQAMGGIKKLVQVIRKKKPEFRPKGPLILSVRQRTQPAEGQCDKEFKMMTPSAEAMLGVELPADSRISFLEMGPRTFYAYSFDGYFTQAYRNRKGAFHEALDSLGVCYDNTLSLLSLHNKPSKLFDRENTILHPVSDTCDRRWWKR</sequence>
<keyword evidence="2" id="KW-0732">Signal</keyword>